<dbReference type="PANTHER" id="PTHR10292:SF1">
    <property type="entry name" value="CLATHRIN HEAVY CHAIN"/>
    <property type="match status" value="1"/>
</dbReference>
<evidence type="ECO:0000256" key="1">
    <source>
        <dbReference type="PROSITE-ProRule" id="PRU01006"/>
    </source>
</evidence>
<reference evidence="4" key="1">
    <citation type="submission" date="2016-11" db="UniProtKB">
        <authorList>
            <consortium name="WormBaseParasite"/>
        </authorList>
    </citation>
    <scope>IDENTIFICATION</scope>
</reference>
<feature type="repeat" description="CHCR" evidence="1">
    <location>
        <begin position="47"/>
        <end position="186"/>
    </location>
</feature>
<dbReference type="InterPro" id="IPR055358">
    <property type="entry name" value="CHCR"/>
</dbReference>
<feature type="repeat" description="CHCR" evidence="1">
    <location>
        <begin position="460"/>
        <end position="629"/>
    </location>
</feature>
<dbReference type="AlphaFoldDB" id="A0A1I8FH54"/>
<organism evidence="3 4">
    <name type="scientific">Macrostomum lignano</name>
    <dbReference type="NCBI Taxonomy" id="282301"/>
    <lineage>
        <taxon>Eukaryota</taxon>
        <taxon>Metazoa</taxon>
        <taxon>Spiralia</taxon>
        <taxon>Lophotrochozoa</taxon>
        <taxon>Platyhelminthes</taxon>
        <taxon>Rhabditophora</taxon>
        <taxon>Macrostomorpha</taxon>
        <taxon>Macrostomida</taxon>
        <taxon>Macrostomidae</taxon>
        <taxon>Macrostomum</taxon>
    </lineage>
</organism>
<dbReference type="GO" id="GO:0032051">
    <property type="term" value="F:clathrin light chain binding"/>
    <property type="evidence" value="ECO:0007669"/>
    <property type="project" value="TreeGrafter"/>
</dbReference>
<dbReference type="InterPro" id="IPR016024">
    <property type="entry name" value="ARM-type_fold"/>
</dbReference>
<dbReference type="Gene3D" id="1.25.40.730">
    <property type="match status" value="1"/>
</dbReference>
<name>A0A1I8FH54_9PLAT</name>
<accession>A0A1I8FH54</accession>
<dbReference type="Gene3D" id="1.25.40.10">
    <property type="entry name" value="Tetratricopeptide repeat domain"/>
    <property type="match status" value="3"/>
</dbReference>
<keyword evidence="3" id="KW-1185">Reference proteome</keyword>
<dbReference type="WBParaSite" id="maker-unitig_33754-snap-gene-0.2-mRNA-1">
    <property type="protein sequence ID" value="maker-unitig_33754-snap-gene-0.2-mRNA-1"/>
    <property type="gene ID" value="maker-unitig_33754-snap-gene-0.2"/>
</dbReference>
<feature type="region of interest" description="Disordered" evidence="2">
    <location>
        <begin position="222"/>
        <end position="245"/>
    </location>
</feature>
<dbReference type="InterPro" id="IPR011990">
    <property type="entry name" value="TPR-like_helical_dom_sf"/>
</dbReference>
<evidence type="ECO:0000313" key="3">
    <source>
        <dbReference type="Proteomes" id="UP000095280"/>
    </source>
</evidence>
<dbReference type="SMART" id="SM00299">
    <property type="entry name" value="CLH"/>
    <property type="match status" value="4"/>
</dbReference>
<dbReference type="Pfam" id="PF00637">
    <property type="entry name" value="Clathrin"/>
    <property type="match status" value="4"/>
</dbReference>
<feature type="region of interest" description="Disordered" evidence="2">
    <location>
        <begin position="721"/>
        <end position="761"/>
    </location>
</feature>
<dbReference type="Proteomes" id="UP000095280">
    <property type="component" value="Unplaced"/>
</dbReference>
<protein>
    <submittedName>
        <fullName evidence="4">Clathrin heavy chain</fullName>
    </submittedName>
</protein>
<proteinExistence type="predicted"/>
<dbReference type="InterPro" id="IPR000547">
    <property type="entry name" value="Clathrin_H-chain/VPS_repeat"/>
</dbReference>
<evidence type="ECO:0000256" key="2">
    <source>
        <dbReference type="SAM" id="MobiDB-lite"/>
    </source>
</evidence>
<dbReference type="GO" id="GO:0006898">
    <property type="term" value="P:receptor-mediated endocytosis"/>
    <property type="evidence" value="ECO:0007669"/>
    <property type="project" value="TreeGrafter"/>
</dbReference>
<dbReference type="PROSITE" id="PS50236">
    <property type="entry name" value="CHCR"/>
    <property type="match status" value="3"/>
</dbReference>
<dbReference type="GO" id="GO:0006886">
    <property type="term" value="P:intracellular protein transport"/>
    <property type="evidence" value="ECO:0007669"/>
    <property type="project" value="UniProtKB-UniRule"/>
</dbReference>
<feature type="compositionally biased region" description="Pro residues" evidence="2">
    <location>
        <begin position="734"/>
        <end position="745"/>
    </location>
</feature>
<feature type="repeat" description="CHCR" evidence="1">
    <location>
        <begin position="251"/>
        <end position="455"/>
    </location>
</feature>
<sequence>ALRSEKTSSLRHQISAQILQVNPSRLPVVVGGLLDVDCSEDVIKQLIQVVRGQFSTDELVAEVEKRNRLKLLLPWLENRVHEGSEEPATHNALAKIYIDANNNPERFLRENRFYDSRVIGKYTEKRDPHLSCLAYERGQCDEDLIRVCNENSLFKSEARYLVKRKDETLWAQVLQEDNPYRRQLIDQTALSETNDPEEISVAVKSFMAADLPNELIELLEKRQQPSQSAESASHPATRPTRRVMSTSPSWRILTLQRLLRLPSATSCSRRRSPCFKKFSVNESAIKVLIENIRNLDRAYEFAEKCNEPAVWSQLASAQLEEGFVKEAIDSFIKANDPSCYVDVVFGSLATRALGGFDRAGVRLRQDRPARDMEEFINSPNHAKIAEVADRCFDQEMYEAAKILYSNVSNYARLAITQVKLGEFQNAVESARKANSTKTWKEVCFSCLESEEYRLAQICGLNIIIHADELEELINFYQTRGLFNELISLFEAGLGLDRAHMGLFTELAILYSKYRTAKLKEHLELFWSRINIPKVLRAPSRPTCGAELVFLYDKYEEFDNAILTMMKHPTEAWRESFFKEMISNFFAKEGKVAMVKPYLKACEKHELLEFRRIAALLYKGNNRFSQSIELCKRDRLYKDAMQFAGESRDSELAAAPAALTECFSACLYQCYDLLKPDRVMELAWRYNLMDYTMPYMVQVMAEYQARAGAARAGRGSNPMLMLTSAPHHSMMPQQPGYPPPPPPPAGPFYGAGSGLPPQGHHF</sequence>
<dbReference type="PANTHER" id="PTHR10292">
    <property type="entry name" value="CLATHRIN HEAVY CHAIN RELATED"/>
    <property type="match status" value="1"/>
</dbReference>
<evidence type="ECO:0000313" key="4">
    <source>
        <dbReference type="WBParaSite" id="maker-unitig_33754-snap-gene-0.2-mRNA-1"/>
    </source>
</evidence>
<dbReference type="SUPFAM" id="SSF48371">
    <property type="entry name" value="ARM repeat"/>
    <property type="match status" value="4"/>
</dbReference>
<dbReference type="GO" id="GO:0071439">
    <property type="term" value="C:clathrin complex"/>
    <property type="evidence" value="ECO:0007669"/>
    <property type="project" value="TreeGrafter"/>
</dbReference>